<dbReference type="KEGG" id="marz:MARA_46780"/>
<evidence type="ECO:0000259" key="8">
    <source>
        <dbReference type="PROSITE" id="PS51077"/>
    </source>
</evidence>
<gene>
    <name evidence="10" type="ORF">MARA_46780</name>
</gene>
<feature type="region of interest" description="Disordered" evidence="7">
    <location>
        <begin position="1"/>
        <end position="25"/>
    </location>
</feature>
<sequence length="296" mass="32591">MRCEAPRRRSPGYRTGVAAVTSGTPEPVDGVVRKMNSSRSGVKSAARTVELLEYLAARQDRPARIREISEALDMPRSSAHALLRTLMTQGWVRADDAGTQYGIGIRALLVGTSYLDSDPYLPMITPFVDELRQDLDETFHVGRLDLTDVVYLATRESRQYQRGASRVGRRLPAYATALGKALLADRIGDERDRHVPEVLQALTPKTITDRAGLDAALETALVRGYATDDEENTPAVRCFAVALRYTRPAQDAISASVPIARLTPAREREIVEALCAMGDKVTRVLRPVANGDKWFA</sequence>
<dbReference type="GO" id="GO:0003700">
    <property type="term" value="F:DNA-binding transcription factor activity"/>
    <property type="evidence" value="ECO:0007669"/>
    <property type="project" value="TreeGrafter"/>
</dbReference>
<protein>
    <recommendedName>
        <fullName evidence="6">Glycerol operon regulatory protein</fullName>
    </recommendedName>
</protein>
<evidence type="ECO:0000256" key="2">
    <source>
        <dbReference type="ARBA" id="ARBA00023015"/>
    </source>
</evidence>
<reference evidence="10 11" key="1">
    <citation type="journal article" date="2019" name="Emerg. Microbes Infect.">
        <title>Comprehensive subspecies identification of 175 nontuberculous mycobacteria species based on 7547 genomic profiles.</title>
        <authorList>
            <person name="Matsumoto Y."/>
            <person name="Kinjo T."/>
            <person name="Motooka D."/>
            <person name="Nabeya D."/>
            <person name="Jung N."/>
            <person name="Uechi K."/>
            <person name="Horii T."/>
            <person name="Iida T."/>
            <person name="Fujita J."/>
            <person name="Nakamura S."/>
        </authorList>
    </citation>
    <scope>NUCLEOTIDE SEQUENCE [LARGE SCALE GENOMIC DNA]</scope>
    <source>
        <strain evidence="10 11">JCM 18538</strain>
    </source>
</reference>
<keyword evidence="1" id="KW-0319">Glycerol metabolism</keyword>
<evidence type="ECO:0000259" key="9">
    <source>
        <dbReference type="PROSITE" id="PS51078"/>
    </source>
</evidence>
<dbReference type="Pfam" id="PF01614">
    <property type="entry name" value="IclR_C"/>
    <property type="match status" value="1"/>
</dbReference>
<accession>A0A7I7S441</accession>
<dbReference type="FunFam" id="1.10.10.10:FF:000056">
    <property type="entry name" value="IclR family transcriptional regulator"/>
    <property type="match status" value="1"/>
</dbReference>
<feature type="domain" description="IclR-ED" evidence="9">
    <location>
        <begin position="106"/>
        <end position="287"/>
    </location>
</feature>
<dbReference type="InterPro" id="IPR029016">
    <property type="entry name" value="GAF-like_dom_sf"/>
</dbReference>
<dbReference type="PROSITE" id="PS51078">
    <property type="entry name" value="ICLR_ED"/>
    <property type="match status" value="1"/>
</dbReference>
<evidence type="ECO:0000313" key="11">
    <source>
        <dbReference type="Proteomes" id="UP000467428"/>
    </source>
</evidence>
<dbReference type="InterPro" id="IPR036388">
    <property type="entry name" value="WH-like_DNA-bd_sf"/>
</dbReference>
<dbReference type="AlphaFoldDB" id="A0A7I7S441"/>
<dbReference type="GO" id="GO:0045892">
    <property type="term" value="P:negative regulation of DNA-templated transcription"/>
    <property type="evidence" value="ECO:0007669"/>
    <property type="project" value="TreeGrafter"/>
</dbReference>
<dbReference type="EMBL" id="AP022593">
    <property type="protein sequence ID" value="BBY51210.1"/>
    <property type="molecule type" value="Genomic_DNA"/>
</dbReference>
<name>A0A7I7S441_9MYCO</name>
<dbReference type="Gene3D" id="3.30.450.40">
    <property type="match status" value="1"/>
</dbReference>
<dbReference type="Proteomes" id="UP000467428">
    <property type="component" value="Chromosome"/>
</dbReference>
<dbReference type="Pfam" id="PF09339">
    <property type="entry name" value="HTH_IclR"/>
    <property type="match status" value="1"/>
</dbReference>
<dbReference type="InterPro" id="IPR036390">
    <property type="entry name" value="WH_DNA-bd_sf"/>
</dbReference>
<dbReference type="PROSITE" id="PS51077">
    <property type="entry name" value="HTH_ICLR"/>
    <property type="match status" value="1"/>
</dbReference>
<keyword evidence="4" id="KW-0804">Transcription</keyword>
<dbReference type="SUPFAM" id="SSF46785">
    <property type="entry name" value="Winged helix' DNA-binding domain"/>
    <property type="match status" value="1"/>
</dbReference>
<evidence type="ECO:0000256" key="7">
    <source>
        <dbReference type="SAM" id="MobiDB-lite"/>
    </source>
</evidence>
<geneLocation type="plasmid" evidence="11">
    <name>pjcm18538 dna</name>
</geneLocation>
<evidence type="ECO:0000256" key="4">
    <source>
        <dbReference type="ARBA" id="ARBA00023163"/>
    </source>
</evidence>
<feature type="domain" description="HTH iclR-type" evidence="8">
    <location>
        <begin position="42"/>
        <end position="105"/>
    </location>
</feature>
<dbReference type="PANTHER" id="PTHR30136">
    <property type="entry name" value="HELIX-TURN-HELIX TRANSCRIPTIONAL REGULATOR, ICLR FAMILY"/>
    <property type="match status" value="1"/>
</dbReference>
<evidence type="ECO:0000256" key="1">
    <source>
        <dbReference type="ARBA" id="ARBA00022798"/>
    </source>
</evidence>
<dbReference type="GO" id="GO:0003677">
    <property type="term" value="F:DNA binding"/>
    <property type="evidence" value="ECO:0007669"/>
    <property type="project" value="UniProtKB-KW"/>
</dbReference>
<keyword evidence="2" id="KW-0805">Transcription regulation</keyword>
<keyword evidence="11" id="KW-1185">Reference proteome</keyword>
<dbReference type="InterPro" id="IPR050707">
    <property type="entry name" value="HTH_MetabolicPath_Reg"/>
</dbReference>
<dbReference type="PANTHER" id="PTHR30136:SF24">
    <property type="entry name" value="HTH-TYPE TRANSCRIPTIONAL REPRESSOR ALLR"/>
    <property type="match status" value="1"/>
</dbReference>
<keyword evidence="3" id="KW-0238">DNA-binding</keyword>
<evidence type="ECO:0000313" key="10">
    <source>
        <dbReference type="EMBL" id="BBY51210.1"/>
    </source>
</evidence>
<dbReference type="InterPro" id="IPR014757">
    <property type="entry name" value="Tscrpt_reg_IclR_C"/>
</dbReference>
<proteinExistence type="predicted"/>
<dbReference type="SMART" id="SM00346">
    <property type="entry name" value="HTH_ICLR"/>
    <property type="match status" value="1"/>
</dbReference>
<dbReference type="GO" id="GO:0006071">
    <property type="term" value="P:glycerol metabolic process"/>
    <property type="evidence" value="ECO:0007669"/>
    <property type="project" value="UniProtKB-KW"/>
</dbReference>
<evidence type="ECO:0000256" key="3">
    <source>
        <dbReference type="ARBA" id="ARBA00023125"/>
    </source>
</evidence>
<dbReference type="InterPro" id="IPR005471">
    <property type="entry name" value="Tscrpt_reg_IclR_N"/>
</dbReference>
<dbReference type="Gene3D" id="1.10.10.10">
    <property type="entry name" value="Winged helix-like DNA-binding domain superfamily/Winged helix DNA-binding domain"/>
    <property type="match status" value="1"/>
</dbReference>
<dbReference type="SUPFAM" id="SSF55781">
    <property type="entry name" value="GAF domain-like"/>
    <property type="match status" value="1"/>
</dbReference>
<evidence type="ECO:0000256" key="6">
    <source>
        <dbReference type="ARBA" id="ARBA00070406"/>
    </source>
</evidence>
<evidence type="ECO:0000256" key="5">
    <source>
        <dbReference type="ARBA" id="ARBA00058938"/>
    </source>
</evidence>
<organism evidence="10 11">
    <name type="scientific">Mycolicibacterium arabiense</name>
    <dbReference type="NCBI Taxonomy" id="1286181"/>
    <lineage>
        <taxon>Bacteria</taxon>
        <taxon>Bacillati</taxon>
        <taxon>Actinomycetota</taxon>
        <taxon>Actinomycetes</taxon>
        <taxon>Mycobacteriales</taxon>
        <taxon>Mycobacteriaceae</taxon>
        <taxon>Mycolicibacterium</taxon>
    </lineage>
</organism>
<comment type="function">
    <text evidence="5">May be an activator protein for the gylABX operon.</text>
</comment>